<dbReference type="STRING" id="62324.A0A4Y0BQM9"/>
<dbReference type="VEuPathDB" id="VectorBase:AFUN2_012745"/>
<feature type="chain" id="PRO_5021234434" evidence="2">
    <location>
        <begin position="22"/>
        <end position="201"/>
    </location>
</feature>
<dbReference type="VEuPathDB" id="VectorBase:AFUN022149"/>
<dbReference type="PRINTS" id="PR00597">
    <property type="entry name" value="GELSOLIN"/>
</dbReference>
<evidence type="ECO:0000256" key="1">
    <source>
        <dbReference type="ARBA" id="ARBA00022737"/>
    </source>
</evidence>
<dbReference type="GO" id="GO:0051014">
    <property type="term" value="P:actin filament severing"/>
    <property type="evidence" value="ECO:0007669"/>
    <property type="project" value="TreeGrafter"/>
</dbReference>
<reference evidence="4" key="1">
    <citation type="submission" date="2020-05" db="UniProtKB">
        <authorList>
            <consortium name="EnsemblMetazoa"/>
        </authorList>
    </citation>
    <scope>IDENTIFICATION</scope>
    <source>
        <strain evidence="4">FUMOZ</strain>
    </source>
</reference>
<dbReference type="CDD" id="cd11290">
    <property type="entry name" value="gelsolin_S1_like"/>
    <property type="match status" value="1"/>
</dbReference>
<dbReference type="SMART" id="SM00262">
    <property type="entry name" value="GEL"/>
    <property type="match status" value="1"/>
</dbReference>
<dbReference type="GO" id="GO:0051015">
    <property type="term" value="F:actin filament binding"/>
    <property type="evidence" value="ECO:0007669"/>
    <property type="project" value="InterPro"/>
</dbReference>
<organism evidence="4">
    <name type="scientific">Anopheles funestus</name>
    <name type="common">African malaria mosquito</name>
    <dbReference type="NCBI Taxonomy" id="62324"/>
    <lineage>
        <taxon>Eukaryota</taxon>
        <taxon>Metazoa</taxon>
        <taxon>Ecdysozoa</taxon>
        <taxon>Arthropoda</taxon>
        <taxon>Hexapoda</taxon>
        <taxon>Insecta</taxon>
        <taxon>Pterygota</taxon>
        <taxon>Neoptera</taxon>
        <taxon>Endopterygota</taxon>
        <taxon>Diptera</taxon>
        <taxon>Nematocera</taxon>
        <taxon>Culicoidea</taxon>
        <taxon>Culicidae</taxon>
        <taxon>Anophelinae</taxon>
        <taxon>Anopheles</taxon>
    </lineage>
</organism>
<dbReference type="InterPro" id="IPR029006">
    <property type="entry name" value="ADF-H/Gelsolin-like_dom_sf"/>
</dbReference>
<evidence type="ECO:0000256" key="2">
    <source>
        <dbReference type="SAM" id="SignalP"/>
    </source>
</evidence>
<dbReference type="FunFam" id="3.40.20.10:FF:000002">
    <property type="entry name" value="Gelsolin"/>
    <property type="match status" value="1"/>
</dbReference>
<dbReference type="Gene3D" id="3.40.20.10">
    <property type="entry name" value="Severin"/>
    <property type="match status" value="1"/>
</dbReference>
<protein>
    <submittedName>
        <fullName evidence="4">Gelsolin-like domain-containing protein</fullName>
    </submittedName>
</protein>
<dbReference type="GO" id="GO:0051016">
    <property type="term" value="P:barbed-end actin filament capping"/>
    <property type="evidence" value="ECO:0007669"/>
    <property type="project" value="TreeGrafter"/>
</dbReference>
<dbReference type="Pfam" id="PF00626">
    <property type="entry name" value="Gelsolin"/>
    <property type="match status" value="1"/>
</dbReference>
<dbReference type="GO" id="GO:0015629">
    <property type="term" value="C:actin cytoskeleton"/>
    <property type="evidence" value="ECO:0007669"/>
    <property type="project" value="TreeGrafter"/>
</dbReference>
<dbReference type="EnsemblMetazoa" id="AFUN022149-RA">
    <property type="protein sequence ID" value="AFUN022149-PA"/>
    <property type="gene ID" value="AFUN022149"/>
</dbReference>
<evidence type="ECO:0000259" key="3">
    <source>
        <dbReference type="Pfam" id="PF00626"/>
    </source>
</evidence>
<keyword evidence="2" id="KW-0732">Signal</keyword>
<dbReference type="AlphaFoldDB" id="A0A4Y0BQM9"/>
<keyword evidence="1" id="KW-0677">Repeat</keyword>
<sequence length="201" mass="21956">MNRLLVGTFLLSAVSIALIQGGTIASGPGRKLNIPAFNNAGKTVGLEVWRVENFQPVVIPKAEHGKFYTGDSYIVMNTKEDKNKVKSHDIHFWLGTKTTQDEAGSAAILSVQLDDLLGGVPVQHREVEGTESDLFLSYFKGGVRYLEGGRCQWLQARNHQRSTGAKRLFPHQGLEKHPRAAGRASGVGHEQGDCFILECGS</sequence>
<dbReference type="InterPro" id="IPR007123">
    <property type="entry name" value="Gelsolin-like_dom"/>
</dbReference>
<dbReference type="PANTHER" id="PTHR11977:SF123">
    <property type="entry name" value="GELSOLIN"/>
    <property type="match status" value="1"/>
</dbReference>
<dbReference type="GO" id="GO:0005737">
    <property type="term" value="C:cytoplasm"/>
    <property type="evidence" value="ECO:0007669"/>
    <property type="project" value="TreeGrafter"/>
</dbReference>
<dbReference type="SUPFAM" id="SSF55753">
    <property type="entry name" value="Actin depolymerizing proteins"/>
    <property type="match status" value="1"/>
</dbReference>
<name>A0A4Y0BQM9_ANOFN</name>
<accession>A0A4Y0BQM9</accession>
<proteinExistence type="predicted"/>
<dbReference type="GO" id="GO:0005546">
    <property type="term" value="F:phosphatidylinositol-4,5-bisphosphate binding"/>
    <property type="evidence" value="ECO:0007669"/>
    <property type="project" value="TreeGrafter"/>
</dbReference>
<dbReference type="InterPro" id="IPR007122">
    <property type="entry name" value="Villin/Gelsolin"/>
</dbReference>
<dbReference type="GO" id="GO:0008154">
    <property type="term" value="P:actin polymerization or depolymerization"/>
    <property type="evidence" value="ECO:0007669"/>
    <property type="project" value="TreeGrafter"/>
</dbReference>
<evidence type="ECO:0000313" key="4">
    <source>
        <dbReference type="EnsemblMetazoa" id="AFUN022149-PA"/>
    </source>
</evidence>
<feature type="signal peptide" evidence="2">
    <location>
        <begin position="1"/>
        <end position="21"/>
    </location>
</feature>
<dbReference type="PANTHER" id="PTHR11977">
    <property type="entry name" value="VILLIN"/>
    <property type="match status" value="1"/>
</dbReference>
<feature type="domain" description="Gelsolin-like" evidence="3">
    <location>
        <begin position="54"/>
        <end position="136"/>
    </location>
</feature>